<dbReference type="EMBL" id="CP089983">
    <property type="protein sequence ID" value="WXB08248.1"/>
    <property type="molecule type" value="Genomic_DNA"/>
</dbReference>
<name>A0ABZ2LED9_9BACT</name>
<dbReference type="PROSITE" id="PS51257">
    <property type="entry name" value="PROKAR_LIPOPROTEIN"/>
    <property type="match status" value="1"/>
</dbReference>
<feature type="chain" id="PRO_5045702999" description="Lipoprotein" evidence="1">
    <location>
        <begin position="25"/>
        <end position="135"/>
    </location>
</feature>
<gene>
    <name evidence="2" type="ORF">LVJ94_13510</name>
</gene>
<organism evidence="2 3">
    <name type="scientific">Pendulispora rubella</name>
    <dbReference type="NCBI Taxonomy" id="2741070"/>
    <lineage>
        <taxon>Bacteria</taxon>
        <taxon>Pseudomonadati</taxon>
        <taxon>Myxococcota</taxon>
        <taxon>Myxococcia</taxon>
        <taxon>Myxococcales</taxon>
        <taxon>Sorangiineae</taxon>
        <taxon>Pendulisporaceae</taxon>
        <taxon>Pendulispora</taxon>
    </lineage>
</organism>
<evidence type="ECO:0000313" key="3">
    <source>
        <dbReference type="Proteomes" id="UP001374803"/>
    </source>
</evidence>
<evidence type="ECO:0000256" key="1">
    <source>
        <dbReference type="SAM" id="SignalP"/>
    </source>
</evidence>
<keyword evidence="3" id="KW-1185">Reference proteome</keyword>
<dbReference type="Proteomes" id="UP001374803">
    <property type="component" value="Chromosome"/>
</dbReference>
<reference evidence="2" key="1">
    <citation type="submission" date="2021-12" db="EMBL/GenBank/DDBJ databases">
        <title>Discovery of the Pendulisporaceae a myxobacterial family with distinct sporulation behavior and unique specialized metabolism.</title>
        <authorList>
            <person name="Garcia R."/>
            <person name="Popoff A."/>
            <person name="Bader C.D."/>
            <person name="Loehr J."/>
            <person name="Walesch S."/>
            <person name="Walt C."/>
            <person name="Boldt J."/>
            <person name="Bunk B."/>
            <person name="Haeckl F.J.F.P.J."/>
            <person name="Gunesch A.P."/>
            <person name="Birkelbach J."/>
            <person name="Nuebel U."/>
            <person name="Pietschmann T."/>
            <person name="Bach T."/>
            <person name="Mueller R."/>
        </authorList>
    </citation>
    <scope>NUCLEOTIDE SEQUENCE</scope>
    <source>
        <strain evidence="2">MSr11367</strain>
    </source>
</reference>
<sequence length="135" mass="14424">MMRAPWALALAALALACTSCIVHTDDDDDHYGRDTGSVTLRWTINGAADPAQCQLSASARIFITVLAGPSPLDYRQDCTALGTAIELPPGTYSGDVHLEDAAGQPRTTDIRLVPFDIVEGSTLNIPIDFPADSFY</sequence>
<feature type="signal peptide" evidence="1">
    <location>
        <begin position="1"/>
        <end position="24"/>
    </location>
</feature>
<keyword evidence="1" id="KW-0732">Signal</keyword>
<evidence type="ECO:0000313" key="2">
    <source>
        <dbReference type="EMBL" id="WXB08248.1"/>
    </source>
</evidence>
<dbReference type="RefSeq" id="WP_394837923.1">
    <property type="nucleotide sequence ID" value="NZ_CP089929.1"/>
</dbReference>
<proteinExistence type="predicted"/>
<accession>A0ABZ2LED9</accession>
<evidence type="ECO:0008006" key="4">
    <source>
        <dbReference type="Google" id="ProtNLM"/>
    </source>
</evidence>
<protein>
    <recommendedName>
        <fullName evidence="4">Lipoprotein</fullName>
    </recommendedName>
</protein>